<dbReference type="InterPro" id="IPR050145">
    <property type="entry name" value="Centrin_CML-like"/>
</dbReference>
<evidence type="ECO:0000256" key="2">
    <source>
        <dbReference type="ARBA" id="ARBA00022837"/>
    </source>
</evidence>
<evidence type="ECO:0000259" key="3">
    <source>
        <dbReference type="PROSITE" id="PS50222"/>
    </source>
</evidence>
<protein>
    <submittedName>
        <fullName evidence="4">Calbindin</fullName>
    </submittedName>
</protein>
<feature type="domain" description="EF-hand" evidence="3">
    <location>
        <begin position="160"/>
        <end position="194"/>
    </location>
</feature>
<dbReference type="WBParaSite" id="SSLN_0001747101-mRNA-1">
    <property type="protein sequence ID" value="SSLN_0001747101-mRNA-1"/>
    <property type="gene ID" value="SSLN_0001747101"/>
</dbReference>
<dbReference type="InterPro" id="IPR002048">
    <property type="entry name" value="EF_hand_dom"/>
</dbReference>
<keyword evidence="2" id="KW-0106">Calcium</keyword>
<dbReference type="Gene3D" id="1.10.238.10">
    <property type="entry name" value="EF-hand"/>
    <property type="match status" value="3"/>
</dbReference>
<dbReference type="InterPro" id="IPR011992">
    <property type="entry name" value="EF-hand-dom_pair"/>
</dbReference>
<sequence>LKAFLRQTGSQNLQDTVDAWMEDYDTNNDGQLNYQEWRELFDLIDVDKSGAIDAEELIRFLNESGNGQLVAAVKNWIKEFDENCDGKLQYKEFLKFKLMSKLDLNGDGIITLGEYKVALNISSQPMDAWKSLFESLDKDGSGTVSADKLKAFLRQTGSQNLQDTVDAWMEDYDTNNDGQLNYQEFLGFIASLEC</sequence>
<dbReference type="InterPro" id="IPR018247">
    <property type="entry name" value="EF_Hand_1_Ca_BS"/>
</dbReference>
<dbReference type="PROSITE" id="PS00018">
    <property type="entry name" value="EF_HAND_1"/>
    <property type="match status" value="3"/>
</dbReference>
<dbReference type="GO" id="GO:0005509">
    <property type="term" value="F:calcium ion binding"/>
    <property type="evidence" value="ECO:0007669"/>
    <property type="project" value="InterPro"/>
</dbReference>
<keyword evidence="1" id="KW-0677">Repeat</keyword>
<dbReference type="PROSITE" id="PS50222">
    <property type="entry name" value="EF_HAND_2"/>
    <property type="match status" value="4"/>
</dbReference>
<evidence type="ECO:0000256" key="1">
    <source>
        <dbReference type="ARBA" id="ARBA00022737"/>
    </source>
</evidence>
<dbReference type="PANTHER" id="PTHR23050">
    <property type="entry name" value="CALCIUM BINDING PROTEIN"/>
    <property type="match status" value="1"/>
</dbReference>
<dbReference type="Pfam" id="PF13202">
    <property type="entry name" value="EF-hand_5"/>
    <property type="match status" value="1"/>
</dbReference>
<proteinExistence type="predicted"/>
<dbReference type="CDD" id="cd00051">
    <property type="entry name" value="EFh"/>
    <property type="match status" value="1"/>
</dbReference>
<feature type="domain" description="EF-hand" evidence="3">
    <location>
        <begin position="124"/>
        <end position="159"/>
    </location>
</feature>
<evidence type="ECO:0000313" key="4">
    <source>
        <dbReference type="WBParaSite" id="SSLN_0001747101-mRNA-1"/>
    </source>
</evidence>
<dbReference type="AlphaFoldDB" id="A0A183TK31"/>
<organism evidence="4">
    <name type="scientific">Schistocephalus solidus</name>
    <name type="common">Tapeworm</name>
    <dbReference type="NCBI Taxonomy" id="70667"/>
    <lineage>
        <taxon>Eukaryota</taxon>
        <taxon>Metazoa</taxon>
        <taxon>Spiralia</taxon>
        <taxon>Lophotrochozoa</taxon>
        <taxon>Platyhelminthes</taxon>
        <taxon>Cestoda</taxon>
        <taxon>Eucestoda</taxon>
        <taxon>Diphyllobothriidea</taxon>
        <taxon>Diphyllobothriidae</taxon>
        <taxon>Schistocephalus</taxon>
    </lineage>
</organism>
<accession>A0A183TK31</accession>
<dbReference type="SUPFAM" id="SSF47473">
    <property type="entry name" value="EF-hand"/>
    <property type="match status" value="2"/>
</dbReference>
<name>A0A183TK31_SCHSO</name>
<feature type="domain" description="EF-hand" evidence="3">
    <location>
        <begin position="32"/>
        <end position="67"/>
    </location>
</feature>
<feature type="domain" description="EF-hand" evidence="3">
    <location>
        <begin position="68"/>
        <end position="103"/>
    </location>
</feature>
<reference evidence="4" key="1">
    <citation type="submission" date="2016-06" db="UniProtKB">
        <authorList>
            <consortium name="WormBaseParasite"/>
        </authorList>
    </citation>
    <scope>IDENTIFICATION</scope>
</reference>
<dbReference type="Pfam" id="PF13499">
    <property type="entry name" value="EF-hand_7"/>
    <property type="match status" value="2"/>
</dbReference>
<dbReference type="SMART" id="SM00054">
    <property type="entry name" value="EFh"/>
    <property type="match status" value="4"/>
</dbReference>